<keyword evidence="5" id="KW-0469">Meiosis</keyword>
<dbReference type="GO" id="GO:0007131">
    <property type="term" value="P:reciprocal meiotic recombination"/>
    <property type="evidence" value="ECO:0007669"/>
    <property type="project" value="TreeGrafter"/>
</dbReference>
<dbReference type="InterPro" id="IPR036187">
    <property type="entry name" value="DNA_mismatch_repair_MutS_sf"/>
</dbReference>
<proteinExistence type="inferred from homology"/>
<evidence type="ECO:0000256" key="5">
    <source>
        <dbReference type="ARBA" id="ARBA00023254"/>
    </source>
</evidence>
<evidence type="ECO:0000256" key="3">
    <source>
        <dbReference type="ARBA" id="ARBA00022840"/>
    </source>
</evidence>
<protein>
    <recommendedName>
        <fullName evidence="7">DNA mismatch repair proteins mutS family domain-containing protein</fullName>
    </recommendedName>
</protein>
<evidence type="ECO:0000256" key="6">
    <source>
        <dbReference type="SAM" id="MobiDB-lite"/>
    </source>
</evidence>
<dbReference type="FunFam" id="3.40.50.300:FF:002054">
    <property type="entry name" value="DNA mismatch repair protein MSH4"/>
    <property type="match status" value="1"/>
</dbReference>
<dbReference type="STRING" id="573508.A0A1E3B3F6"/>
<dbReference type="Pfam" id="PF05192">
    <property type="entry name" value="MutS_III"/>
    <property type="match status" value="1"/>
</dbReference>
<feature type="domain" description="DNA mismatch repair proteins mutS family" evidence="7">
    <location>
        <begin position="631"/>
        <end position="647"/>
    </location>
</feature>
<dbReference type="PROSITE" id="PS00486">
    <property type="entry name" value="DNA_MISMATCH_REPAIR_2"/>
    <property type="match status" value="1"/>
</dbReference>
<dbReference type="InterPro" id="IPR027417">
    <property type="entry name" value="P-loop_NTPase"/>
</dbReference>
<keyword evidence="2" id="KW-0547">Nucleotide-binding</keyword>
<dbReference type="Proteomes" id="UP000094569">
    <property type="component" value="Unassembled WGS sequence"/>
</dbReference>
<dbReference type="InterPro" id="IPR000432">
    <property type="entry name" value="DNA_mismatch_repair_MutS_C"/>
</dbReference>
<keyword evidence="3" id="KW-0067">ATP-binding</keyword>
<dbReference type="VEuPathDB" id="FungiDB:SI65_09292"/>
<evidence type="ECO:0000256" key="1">
    <source>
        <dbReference type="ARBA" id="ARBA00006271"/>
    </source>
</evidence>
<reference evidence="8 9" key="1">
    <citation type="journal article" date="2016" name="BMC Genomics">
        <title>Comparative genomic and transcriptomic analyses of the Fuzhuan brick tea-fermentation fungus Aspergillus cristatus.</title>
        <authorList>
            <person name="Ge Y."/>
            <person name="Wang Y."/>
            <person name="Liu Y."/>
            <person name="Tan Y."/>
            <person name="Ren X."/>
            <person name="Zhang X."/>
            <person name="Hyde K.D."/>
            <person name="Liu Y."/>
            <person name="Liu Z."/>
        </authorList>
    </citation>
    <scope>NUCLEOTIDE SEQUENCE [LARGE SCALE GENOMIC DNA]</scope>
    <source>
        <strain evidence="8 9">GZAAS20.1005</strain>
    </source>
</reference>
<dbReference type="InterPro" id="IPR045076">
    <property type="entry name" value="MutS"/>
</dbReference>
<dbReference type="Gene3D" id="1.10.1420.10">
    <property type="match status" value="2"/>
</dbReference>
<dbReference type="GO" id="GO:0005524">
    <property type="term" value="F:ATP binding"/>
    <property type="evidence" value="ECO:0007669"/>
    <property type="project" value="UniProtKB-KW"/>
</dbReference>
<dbReference type="Pfam" id="PF00488">
    <property type="entry name" value="MutS_V"/>
    <property type="match status" value="1"/>
</dbReference>
<feature type="compositionally biased region" description="Low complexity" evidence="6">
    <location>
        <begin position="831"/>
        <end position="849"/>
    </location>
</feature>
<dbReference type="GO" id="GO:0006298">
    <property type="term" value="P:mismatch repair"/>
    <property type="evidence" value="ECO:0007669"/>
    <property type="project" value="InterPro"/>
</dbReference>
<gene>
    <name evidence="8" type="ORF">SI65_09292</name>
</gene>
<dbReference type="EMBL" id="JXNT01000017">
    <property type="protein sequence ID" value="ODM15351.1"/>
    <property type="molecule type" value="Genomic_DNA"/>
</dbReference>
<dbReference type="InterPro" id="IPR011184">
    <property type="entry name" value="DNA_mismatch_repair_Msh2"/>
</dbReference>
<evidence type="ECO:0000313" key="9">
    <source>
        <dbReference type="Proteomes" id="UP000094569"/>
    </source>
</evidence>
<name>A0A1E3B3F6_ASPCR</name>
<dbReference type="AlphaFoldDB" id="A0A1E3B3F6"/>
<dbReference type="SMART" id="SM00534">
    <property type="entry name" value="MUTSac"/>
    <property type="match status" value="1"/>
</dbReference>
<keyword evidence="9" id="KW-1185">Reference proteome</keyword>
<dbReference type="OrthoDB" id="276261at2759"/>
<evidence type="ECO:0000313" key="8">
    <source>
        <dbReference type="EMBL" id="ODM15351.1"/>
    </source>
</evidence>
<dbReference type="InterPro" id="IPR007860">
    <property type="entry name" value="DNA_mmatch_repair_MutS_con_dom"/>
</dbReference>
<dbReference type="Pfam" id="PF05190">
    <property type="entry name" value="MutS_IV"/>
    <property type="match status" value="1"/>
</dbReference>
<dbReference type="GO" id="GO:0030983">
    <property type="term" value="F:mismatched DNA binding"/>
    <property type="evidence" value="ECO:0007669"/>
    <property type="project" value="InterPro"/>
</dbReference>
<evidence type="ECO:0000256" key="2">
    <source>
        <dbReference type="ARBA" id="ARBA00022741"/>
    </source>
</evidence>
<evidence type="ECO:0000259" key="7">
    <source>
        <dbReference type="PROSITE" id="PS00486"/>
    </source>
</evidence>
<dbReference type="InterPro" id="IPR036678">
    <property type="entry name" value="MutS_con_dom_sf"/>
</dbReference>
<accession>A0A1E3B3F6</accession>
<keyword evidence="4" id="KW-0238">DNA-binding</keyword>
<dbReference type="GO" id="GO:0005634">
    <property type="term" value="C:nucleus"/>
    <property type="evidence" value="ECO:0007669"/>
    <property type="project" value="TreeGrafter"/>
</dbReference>
<feature type="region of interest" description="Disordered" evidence="6">
    <location>
        <begin position="806"/>
        <end position="893"/>
    </location>
</feature>
<dbReference type="PANTHER" id="PTHR11361:SF21">
    <property type="entry name" value="MUTS PROTEIN HOMOLOG 4"/>
    <property type="match status" value="1"/>
</dbReference>
<dbReference type="Pfam" id="PF05188">
    <property type="entry name" value="MutS_II"/>
    <property type="match status" value="1"/>
</dbReference>
<comment type="caution">
    <text evidence="8">The sequence shown here is derived from an EMBL/GenBank/DDBJ whole genome shotgun (WGS) entry which is preliminary data.</text>
</comment>
<dbReference type="PANTHER" id="PTHR11361">
    <property type="entry name" value="DNA MISMATCH REPAIR PROTEIN MUTS FAMILY MEMBER"/>
    <property type="match status" value="1"/>
</dbReference>
<dbReference type="GO" id="GO:0140664">
    <property type="term" value="F:ATP-dependent DNA damage sensor activity"/>
    <property type="evidence" value="ECO:0007669"/>
    <property type="project" value="InterPro"/>
</dbReference>
<dbReference type="InterPro" id="IPR007861">
    <property type="entry name" value="DNA_mismatch_repair_MutS_clamp"/>
</dbReference>
<dbReference type="InterPro" id="IPR007696">
    <property type="entry name" value="DNA_mismatch_repair_MutS_core"/>
</dbReference>
<evidence type="ECO:0000256" key="4">
    <source>
        <dbReference type="ARBA" id="ARBA00023125"/>
    </source>
</evidence>
<comment type="similarity">
    <text evidence="1">Belongs to the DNA mismatch repair MutS family.</text>
</comment>
<dbReference type="SUPFAM" id="SSF52540">
    <property type="entry name" value="P-loop containing nucleoside triphosphate hydrolases"/>
    <property type="match status" value="1"/>
</dbReference>
<feature type="compositionally biased region" description="Acidic residues" evidence="6">
    <location>
        <begin position="809"/>
        <end position="830"/>
    </location>
</feature>
<organism evidence="8 9">
    <name type="scientific">Aspergillus cristatus</name>
    <name type="common">Chinese Fuzhuan brick tea-fermentation fungus</name>
    <name type="synonym">Eurotium cristatum</name>
    <dbReference type="NCBI Taxonomy" id="573508"/>
    <lineage>
        <taxon>Eukaryota</taxon>
        <taxon>Fungi</taxon>
        <taxon>Dikarya</taxon>
        <taxon>Ascomycota</taxon>
        <taxon>Pezizomycotina</taxon>
        <taxon>Eurotiomycetes</taxon>
        <taxon>Eurotiomycetidae</taxon>
        <taxon>Eurotiales</taxon>
        <taxon>Aspergillaceae</taxon>
        <taxon>Aspergillus</taxon>
        <taxon>Aspergillus subgen. Aspergillus</taxon>
    </lineage>
</organism>
<dbReference type="Gene3D" id="3.40.50.300">
    <property type="entry name" value="P-loop containing nucleotide triphosphate hydrolases"/>
    <property type="match status" value="1"/>
</dbReference>
<dbReference type="SUPFAM" id="SSF53150">
    <property type="entry name" value="DNA repair protein MutS, domain II"/>
    <property type="match status" value="1"/>
</dbReference>
<sequence length="893" mass="99351">MSMSFSRASSFAPLTSRVNRVSTARTARPATTATSVASQDIICAISESRGVSTTVGLAFLNLTTAEAVLCQICDSQTYVKTITKIGVFEPTEILFMNTCKDSKLFYIVQENLPDPTFTFIDRRYWSDKTCHEYVNRLAFPEDAESIKVTLGGNYFAACCFAAVVKYVELELNWTFASHSLRIRFEPSQGSMTIDLSTICSLELIQNLQNAKSKDNLFGLMNETLTPMGARLLRANILQPSIERSKLLARYDAVEDLSTKQEMFLSVRQALKGFVDSDKVLTSLILVPTKRKFQYVEQSVNNVIMLKTYVSSIKSIYKALSTAQSTLLLTIRELCAPAGHSSVEQLIEGTLNEHVAYQTKPLDLRNQRIYCVRAGVNSLLDVARQTYKEANTDAADLVTQLAESSNLRLDLKYDSARQYYIAIPADEVDSLPDIFINVYRKKKRIECQTLDLVKLNQKIVDAHDEVINMSDRTIQELIQDVCSEISGLFRVSEAIAMLDMLAAFAHLATFYDYIRPELTDTLAIKAGRHPIREKIHSKKYIPNDAYATQQSRFQIITGCNMSGKSTYIRSLALMTVMAQTGCYVPAEYASFPIVHQLFARVSTADDLEANVSTFAVEMREMAFILHNIEPRSMVIVDELGRGTSTTDGLAIAIAIAEALVESKSLVWFVTHFRDLAVVMAERSGVVNLHLAAEISSDASKMTMLYKIAEGPVTNQFYGLTLAKLVDLPPDVLDVAQDVAEKLNEITARRHGNSGAVTIARKRNLILSLREQLYQARNGTLEGEALRKWLKKLQDDFLLRMASIDDKLDDASSETEQEDDIIEEDDQYDDSQEGSQTETELTDDSSSTISTERPDTHGIATGPTDLSLAGEGSILMTSSQEIPETSPVPESVELV</sequence>
<dbReference type="SMART" id="SM00533">
    <property type="entry name" value="MUTSd"/>
    <property type="match status" value="1"/>
</dbReference>
<dbReference type="Gene3D" id="3.30.420.110">
    <property type="entry name" value="MutS, connector domain"/>
    <property type="match status" value="1"/>
</dbReference>
<dbReference type="SUPFAM" id="SSF48334">
    <property type="entry name" value="DNA repair protein MutS, domain III"/>
    <property type="match status" value="1"/>
</dbReference>
<dbReference type="PIRSF" id="PIRSF005813">
    <property type="entry name" value="MSH2"/>
    <property type="match status" value="1"/>
</dbReference>